<name>A0A428RVE2_9HYPO</name>
<sequence>MHSFVTYTLLASASLVAAIDPRFEFPDTVPALLKRQAPGTPQYACHEDCGLLITLGRTEGYCDNDEWNERYGRCMICANTYNIWQYYRNGVTSAAEECGLSPTPSASGFEGAASTTAEEEEPSSTAAAQPSTTQAQDPATTEADDEEEPTTGASQPSTTAAAEETDDSTPEATTTGAAPEETDDSSETTAASETEDASEETSAGSQASADATTLTTAATPAAESTDAGSAGTKTSVDQIGTIGVTATTGTPAPTTVIVNAGAKHFGLATAVTVAALAMIGLY</sequence>
<feature type="compositionally biased region" description="Low complexity" evidence="1">
    <location>
        <begin position="123"/>
        <end position="141"/>
    </location>
</feature>
<dbReference type="EMBL" id="NKCL01000120">
    <property type="protein sequence ID" value="RSL81513.1"/>
    <property type="molecule type" value="Genomic_DNA"/>
</dbReference>
<organism evidence="3 4">
    <name type="scientific">Fusarium floridanum</name>
    <dbReference type="NCBI Taxonomy" id="1325733"/>
    <lineage>
        <taxon>Eukaryota</taxon>
        <taxon>Fungi</taxon>
        <taxon>Dikarya</taxon>
        <taxon>Ascomycota</taxon>
        <taxon>Pezizomycotina</taxon>
        <taxon>Sordariomycetes</taxon>
        <taxon>Hypocreomycetidae</taxon>
        <taxon>Hypocreales</taxon>
        <taxon>Nectriaceae</taxon>
        <taxon>Fusarium</taxon>
        <taxon>Fusarium solani species complex</taxon>
    </lineage>
</organism>
<feature type="compositionally biased region" description="Low complexity" evidence="1">
    <location>
        <begin position="170"/>
        <end position="179"/>
    </location>
</feature>
<evidence type="ECO:0000256" key="1">
    <source>
        <dbReference type="SAM" id="MobiDB-lite"/>
    </source>
</evidence>
<proteinExistence type="predicted"/>
<feature type="chain" id="PRO_5019147735" evidence="2">
    <location>
        <begin position="19"/>
        <end position="282"/>
    </location>
</feature>
<gene>
    <name evidence="3" type="ORF">CEP51_005787</name>
</gene>
<accession>A0A428RVE2</accession>
<feature type="signal peptide" evidence="2">
    <location>
        <begin position="1"/>
        <end position="18"/>
    </location>
</feature>
<dbReference type="AlphaFoldDB" id="A0A428RVE2"/>
<keyword evidence="4" id="KW-1185">Reference proteome</keyword>
<evidence type="ECO:0000313" key="3">
    <source>
        <dbReference type="EMBL" id="RSL81513.1"/>
    </source>
</evidence>
<evidence type="ECO:0000256" key="2">
    <source>
        <dbReference type="SAM" id="SignalP"/>
    </source>
</evidence>
<protein>
    <submittedName>
        <fullName evidence="3">Uncharacterized protein</fullName>
    </submittedName>
</protein>
<feature type="region of interest" description="Disordered" evidence="1">
    <location>
        <begin position="102"/>
        <end position="234"/>
    </location>
</feature>
<feature type="compositionally biased region" description="Low complexity" evidence="1">
    <location>
        <begin position="200"/>
        <end position="227"/>
    </location>
</feature>
<comment type="caution">
    <text evidence="3">The sequence shown here is derived from an EMBL/GenBank/DDBJ whole genome shotgun (WGS) entry which is preliminary data.</text>
</comment>
<dbReference type="Proteomes" id="UP000287972">
    <property type="component" value="Unassembled WGS sequence"/>
</dbReference>
<keyword evidence="2" id="KW-0732">Signal</keyword>
<evidence type="ECO:0000313" key="4">
    <source>
        <dbReference type="Proteomes" id="UP000287972"/>
    </source>
</evidence>
<reference evidence="3 4" key="1">
    <citation type="submission" date="2017-06" db="EMBL/GenBank/DDBJ databases">
        <title>Comparative genomic analysis of Ambrosia Fusariam Clade fungi.</title>
        <authorList>
            <person name="Stajich J.E."/>
            <person name="Carrillo J."/>
            <person name="Kijimoto T."/>
            <person name="Eskalen A."/>
            <person name="O'Donnell K."/>
            <person name="Kasson M."/>
        </authorList>
    </citation>
    <scope>NUCLEOTIDE SEQUENCE [LARGE SCALE GENOMIC DNA]</scope>
    <source>
        <strain evidence="3 4">NRRL62606</strain>
    </source>
</reference>